<feature type="signal peptide" evidence="2">
    <location>
        <begin position="1"/>
        <end position="16"/>
    </location>
</feature>
<dbReference type="GO" id="GO:0042765">
    <property type="term" value="C:GPI-anchor transamidase complex"/>
    <property type="evidence" value="ECO:0007669"/>
    <property type="project" value="InterPro"/>
</dbReference>
<dbReference type="Proteomes" id="UP000192578">
    <property type="component" value="Unassembled WGS sequence"/>
</dbReference>
<feature type="compositionally biased region" description="Polar residues" evidence="1">
    <location>
        <begin position="508"/>
        <end position="517"/>
    </location>
</feature>
<dbReference type="PANTHER" id="PTHR12959">
    <property type="entry name" value="GPI TRANSAMIDASE COMPONENT PIG-T-RELATED"/>
    <property type="match status" value="1"/>
</dbReference>
<proteinExistence type="predicted"/>
<dbReference type="PANTHER" id="PTHR12959:SF11">
    <property type="entry name" value="GPI TRANSAMIDASE COMPONENT PIG-T"/>
    <property type="match status" value="1"/>
</dbReference>
<organism evidence="3 4">
    <name type="scientific">Hypsibius exemplaris</name>
    <name type="common">Freshwater tardigrade</name>
    <dbReference type="NCBI Taxonomy" id="2072580"/>
    <lineage>
        <taxon>Eukaryota</taxon>
        <taxon>Metazoa</taxon>
        <taxon>Ecdysozoa</taxon>
        <taxon>Tardigrada</taxon>
        <taxon>Eutardigrada</taxon>
        <taxon>Parachela</taxon>
        <taxon>Hypsibioidea</taxon>
        <taxon>Hypsibiidae</taxon>
        <taxon>Hypsibius</taxon>
    </lineage>
</organism>
<keyword evidence="2" id="KW-0732">Signal</keyword>
<dbReference type="InterPro" id="IPR007245">
    <property type="entry name" value="PIG-T"/>
</dbReference>
<evidence type="ECO:0000313" key="3">
    <source>
        <dbReference type="EMBL" id="OWA53476.1"/>
    </source>
</evidence>
<feature type="chain" id="PRO_5040758660" evidence="2">
    <location>
        <begin position="17"/>
        <end position="631"/>
    </location>
</feature>
<gene>
    <name evidence="3" type="ORF">BV898_17904</name>
</gene>
<keyword evidence="4" id="KW-1185">Reference proteome</keyword>
<feature type="region of interest" description="Disordered" evidence="1">
    <location>
        <begin position="610"/>
        <end position="631"/>
    </location>
</feature>
<feature type="region of interest" description="Disordered" evidence="1">
    <location>
        <begin position="490"/>
        <end position="517"/>
    </location>
</feature>
<feature type="compositionally biased region" description="Basic and acidic residues" evidence="1">
    <location>
        <begin position="618"/>
        <end position="631"/>
    </location>
</feature>
<evidence type="ECO:0000256" key="2">
    <source>
        <dbReference type="SAM" id="SignalP"/>
    </source>
</evidence>
<reference evidence="4" key="1">
    <citation type="submission" date="2017-01" db="EMBL/GenBank/DDBJ databases">
        <title>Comparative genomics of anhydrobiosis in the tardigrade Hypsibius dujardini.</title>
        <authorList>
            <person name="Yoshida Y."/>
            <person name="Koutsovoulos G."/>
            <person name="Laetsch D."/>
            <person name="Stevens L."/>
            <person name="Kumar S."/>
            <person name="Horikawa D."/>
            <person name="Ishino K."/>
            <person name="Komine S."/>
            <person name="Tomita M."/>
            <person name="Blaxter M."/>
            <person name="Arakawa K."/>
        </authorList>
    </citation>
    <scope>NUCLEOTIDE SEQUENCE [LARGE SCALE GENOMIC DNA]</scope>
    <source>
        <strain evidence="4">Z151</strain>
    </source>
</reference>
<evidence type="ECO:0000256" key="1">
    <source>
        <dbReference type="SAM" id="MobiDB-lite"/>
    </source>
</evidence>
<protein>
    <submittedName>
        <fullName evidence="3">GPI transamidase component PIG-T</fullName>
    </submittedName>
</protein>
<sequence length="631" mass="69390">MRGAFLFSVLIGVVLAVSASEKRVSDTSSEELFISPLKTGHVYLHFKFASSTPLKAHYAHTDYLPKPVVDILEKHSVDELHVRLTQGVFRHSKWGYPILSAPTGGEVWAWFKPDAEGLPEKWKGLTNSLSGLLCATFSKIDTANSLSPKWNFRPEGLVPGGNLNSSLSRYSMLPGENVCTENLTPWKKLLPCSDRAGLGRLLNSIKLLSAHYFSLSLDVTPVCADVACSQKRLAIEITATAVVAPGSLQDTNQLNWSIRDLLEMDLDTGCPLTDKSHILVDQSSQGQMVFWPSSTFTLTHSPSAKGRIAVYDLKHNQTWEKSRGLGGKSTARLEHGTERQPIISAHRFVAGYGQQNGGIRCVIENTHPTAAITVSYLEMLPWFLRVYFHTIRVKSLVDGRPIPLLKSHFGPGRDRLAPHHIEVIFTIPAATTVEFGVDFDFTLLKWTEYPPDAHRGFDVPPAVIGVKLDQPGGQCGDFIFPAEFSQLGGGQMRDTATASSDGQKRDTATASSDGQMRDTATASGCFLRLYTEPLLVSLPTPDFSMPYNVICMTCTVLALAFGPIHALTTKNFKLIDLAENPPLLERVKRKGQLLLTKFRKTPPAVVVVAAEEEDDQQPDVHDEDVKNSDSE</sequence>
<dbReference type="OrthoDB" id="331263at2759"/>
<dbReference type="Pfam" id="PF04113">
    <property type="entry name" value="Gpi16"/>
    <property type="match status" value="2"/>
</dbReference>
<comment type="caution">
    <text evidence="3">The sequence shown here is derived from an EMBL/GenBank/DDBJ whole genome shotgun (WGS) entry which is preliminary data.</text>
</comment>
<dbReference type="GO" id="GO:0016255">
    <property type="term" value="P:attachment of GPI anchor to protein"/>
    <property type="evidence" value="ECO:0007669"/>
    <property type="project" value="InterPro"/>
</dbReference>
<name>A0A9X6NIU4_HYPEX</name>
<dbReference type="AlphaFoldDB" id="A0A9X6NIU4"/>
<dbReference type="EMBL" id="MTYJ01000324">
    <property type="protein sequence ID" value="OWA53476.1"/>
    <property type="molecule type" value="Genomic_DNA"/>
</dbReference>
<evidence type="ECO:0000313" key="4">
    <source>
        <dbReference type="Proteomes" id="UP000192578"/>
    </source>
</evidence>
<accession>A0A9X6NIU4</accession>